<dbReference type="GO" id="GO:0005525">
    <property type="term" value="F:GTP binding"/>
    <property type="evidence" value="ECO:0007669"/>
    <property type="project" value="UniProtKB-UniRule"/>
</dbReference>
<dbReference type="RefSeq" id="WP_029330813.1">
    <property type="nucleotide sequence ID" value="NZ_CP030103.1"/>
</dbReference>
<dbReference type="Proteomes" id="UP000249865">
    <property type="component" value="Chromosome"/>
</dbReference>
<dbReference type="PANTHER" id="PTHR11702:SF31">
    <property type="entry name" value="MITOCHONDRIAL RIBOSOME-ASSOCIATED GTPASE 2"/>
    <property type="match status" value="1"/>
</dbReference>
<dbReference type="HAMAP" id="MF_01454">
    <property type="entry name" value="GTPase_Obg"/>
    <property type="match status" value="1"/>
</dbReference>
<dbReference type="InterPro" id="IPR027417">
    <property type="entry name" value="P-loop_NTPase"/>
</dbReference>
<reference evidence="11" key="1">
    <citation type="submission" date="2018-06" db="EMBL/GenBank/DDBJ databases">
        <title>Complete genome sequences of Mycoplasma anatis, M. anseris and M. cloacale type strains.</title>
        <authorList>
            <person name="Grozner D."/>
            <person name="Forro B."/>
            <person name="Sulyok K.M."/>
            <person name="Marton S."/>
            <person name="Kreizinger Z."/>
            <person name="Banyai K."/>
            <person name="Gyuranecz M."/>
        </authorList>
    </citation>
    <scope>NUCLEOTIDE SEQUENCE [LARGE SCALE GENOMIC DNA]</scope>
    <source>
        <strain evidence="11">NCTC 10199</strain>
    </source>
</reference>
<dbReference type="CDD" id="cd01898">
    <property type="entry name" value="Obg"/>
    <property type="match status" value="1"/>
</dbReference>
<proteinExistence type="inferred from homology"/>
<comment type="function">
    <text evidence="9">An essential GTPase which binds GTP, GDP and possibly (p)ppGpp with moderate affinity, with high nucleotide exchange rates and a fairly low GTP hydrolysis rate. Plays a role in control of the cell cycle, stress response, ribosome biogenesis and in those bacteria that undergo differentiation, in morphogenesis control.</text>
</comment>
<dbReference type="NCBIfam" id="TIGR00231">
    <property type="entry name" value="small_GTP"/>
    <property type="match status" value="1"/>
</dbReference>
<feature type="binding site" evidence="9">
    <location>
        <position position="171"/>
    </location>
    <ligand>
        <name>Mg(2+)</name>
        <dbReference type="ChEBI" id="CHEBI:18420"/>
    </ligand>
</feature>
<dbReference type="Gene3D" id="2.70.210.12">
    <property type="entry name" value="GTP1/OBG domain"/>
    <property type="match status" value="1"/>
</dbReference>
<keyword evidence="6 9" id="KW-0378">Hydrolase</keyword>
<dbReference type="InterPro" id="IPR031167">
    <property type="entry name" value="G_OBG"/>
</dbReference>
<evidence type="ECO:0000256" key="5">
    <source>
        <dbReference type="ARBA" id="ARBA00022741"/>
    </source>
</evidence>
<dbReference type="PROSITE" id="PS51883">
    <property type="entry name" value="OBG"/>
    <property type="match status" value="1"/>
</dbReference>
<evidence type="ECO:0000256" key="4">
    <source>
        <dbReference type="ARBA" id="ARBA00022723"/>
    </source>
</evidence>
<dbReference type="PRINTS" id="PR00326">
    <property type="entry name" value="GTP1OBG"/>
</dbReference>
<feature type="binding site" evidence="9">
    <location>
        <position position="191"/>
    </location>
    <ligand>
        <name>Mg(2+)</name>
        <dbReference type="ChEBI" id="CHEBI:18420"/>
    </ligand>
</feature>
<dbReference type="OrthoDB" id="9807318at2"/>
<dbReference type="InterPro" id="IPR036726">
    <property type="entry name" value="GTP1_OBG_dom_sf"/>
</dbReference>
<dbReference type="NCBIfam" id="NF008956">
    <property type="entry name" value="PRK12299.1"/>
    <property type="match status" value="1"/>
</dbReference>
<dbReference type="NCBIfam" id="TIGR03595">
    <property type="entry name" value="Obg_CgtA_exten"/>
    <property type="match status" value="1"/>
</dbReference>
<dbReference type="EMBL" id="CP030103">
    <property type="protein sequence ID" value="AWX42765.1"/>
    <property type="molecule type" value="Genomic_DNA"/>
</dbReference>
<dbReference type="Gene3D" id="3.40.50.300">
    <property type="entry name" value="P-loop containing nucleotide triphosphate hydrolases"/>
    <property type="match status" value="1"/>
</dbReference>
<dbReference type="GO" id="GO:0000287">
    <property type="term" value="F:magnesium ion binding"/>
    <property type="evidence" value="ECO:0007669"/>
    <property type="project" value="InterPro"/>
</dbReference>
<sequence length="428" mass="47989">MRFIDEVNIFVQAGKGGNGIISFRREAHVDKGGPDGGDGGNGGSVFFKGDAGENTLLQFYYQNKIVAKDGENGKPKNAYGANAEDLIVKVPFGTMVYDKENKLIADVIDDQLYLIAKGGKGGRGNLKFKSSRNTAPRICENGLSGEKHELHLVLKVLADIGFVGKPSAGKSTILSLISNAKPKIADYDFTTLVPQLGMVQYYDKSFVVADLPGLIEKASEGKGLGIQFLKHIERCKVIAHIIDFGSENKNPIEDYEVINNELKSYNLKLEQLPQVVIANKSDLPSFEQHLSEFKKKFKKVKLIPYSALYNENIDVIKNALWNALDKVRQNVSLVEQNEDVVVVSMKKDPIKIHRLNENTWEITGEEVIEAYERIPLVSLDNLWRLNKKLSSLGVHDLIRSHNVKNGDTIRIKDYEFSWNEEDFQQEKY</sequence>
<dbReference type="AlphaFoldDB" id="A0A2Z4LLZ5"/>
<accession>A0A2Z4LLZ5</accession>
<feature type="binding site" evidence="9">
    <location>
        <begin position="210"/>
        <end position="213"/>
    </location>
    <ligand>
        <name>GTP</name>
        <dbReference type="ChEBI" id="CHEBI:37565"/>
    </ligand>
</feature>
<dbReference type="NCBIfam" id="TIGR02729">
    <property type="entry name" value="Obg_CgtA"/>
    <property type="match status" value="1"/>
</dbReference>
<evidence type="ECO:0000256" key="9">
    <source>
        <dbReference type="HAMAP-Rule" id="MF_01454"/>
    </source>
</evidence>
<dbReference type="PIRSF" id="PIRSF002401">
    <property type="entry name" value="GTP_bd_Obg/CgtA"/>
    <property type="match status" value="1"/>
</dbReference>
<dbReference type="InterPro" id="IPR036346">
    <property type="entry name" value="GTP-bd_prot_GTP1/OBG_C_sf"/>
</dbReference>
<evidence type="ECO:0000256" key="7">
    <source>
        <dbReference type="ARBA" id="ARBA00022842"/>
    </source>
</evidence>
<keyword evidence="7 9" id="KW-0460">Magnesium</keyword>
<gene>
    <name evidence="9" type="primary">obg</name>
    <name evidence="10" type="ORF">DK849_01615</name>
</gene>
<comment type="similarity">
    <text evidence="2 9">Belongs to the TRAFAC class OBG-HflX-like GTPase superfamily. OBG GTPase family.</text>
</comment>
<dbReference type="Gene3D" id="3.30.300.350">
    <property type="entry name" value="GTP-binding protein OBG, C-terminal domain"/>
    <property type="match status" value="1"/>
</dbReference>
<dbReference type="InterPro" id="IPR006073">
    <property type="entry name" value="GTP-bd"/>
</dbReference>
<dbReference type="InterPro" id="IPR014100">
    <property type="entry name" value="GTP-bd_Obg/CgtA"/>
</dbReference>
<evidence type="ECO:0000256" key="3">
    <source>
        <dbReference type="ARBA" id="ARBA00022490"/>
    </source>
</evidence>
<keyword evidence="3 9" id="KW-0963">Cytoplasm</keyword>
<dbReference type="InterPro" id="IPR015349">
    <property type="entry name" value="OCT_dom"/>
</dbReference>
<dbReference type="Pfam" id="PF09269">
    <property type="entry name" value="DUF1967"/>
    <property type="match status" value="1"/>
</dbReference>
<protein>
    <recommendedName>
        <fullName evidence="9">GTPase Obg</fullName>
        <ecNumber evidence="9">3.6.5.-</ecNumber>
    </recommendedName>
    <alternativeName>
        <fullName evidence="9">GTP-binding protein Obg</fullName>
    </alternativeName>
</protein>
<dbReference type="NCBIfam" id="NF008955">
    <property type="entry name" value="PRK12297.1"/>
    <property type="match status" value="1"/>
</dbReference>
<dbReference type="GO" id="GO:0042254">
    <property type="term" value="P:ribosome biogenesis"/>
    <property type="evidence" value="ECO:0007669"/>
    <property type="project" value="UniProtKB-UniRule"/>
</dbReference>
<feature type="binding site" evidence="9">
    <location>
        <begin position="306"/>
        <end position="308"/>
    </location>
    <ligand>
        <name>GTP</name>
        <dbReference type="ChEBI" id="CHEBI:37565"/>
    </ligand>
</feature>
<evidence type="ECO:0000313" key="11">
    <source>
        <dbReference type="Proteomes" id="UP000249865"/>
    </source>
</evidence>
<evidence type="ECO:0000313" key="10">
    <source>
        <dbReference type="EMBL" id="AWX42765.1"/>
    </source>
</evidence>
<comment type="subcellular location">
    <subcellularLocation>
        <location evidence="9">Cytoplasm</location>
    </subcellularLocation>
</comment>
<dbReference type="SUPFAM" id="SSF52540">
    <property type="entry name" value="P-loop containing nucleoside triphosphate hydrolases"/>
    <property type="match status" value="1"/>
</dbReference>
<dbReference type="InterPro" id="IPR045086">
    <property type="entry name" value="OBG_GTPase"/>
</dbReference>
<organism evidence="10 11">
    <name type="scientific">Metamycoplasma cloacale</name>
    <dbReference type="NCBI Taxonomy" id="92401"/>
    <lineage>
        <taxon>Bacteria</taxon>
        <taxon>Bacillati</taxon>
        <taxon>Mycoplasmatota</taxon>
        <taxon>Mycoplasmoidales</taxon>
        <taxon>Metamycoplasmataceae</taxon>
        <taxon>Metamycoplasma</taxon>
    </lineage>
</organism>
<dbReference type="PANTHER" id="PTHR11702">
    <property type="entry name" value="DEVELOPMENTALLY REGULATED GTP-BINDING PROTEIN-RELATED"/>
    <property type="match status" value="1"/>
</dbReference>
<dbReference type="Pfam" id="PF01018">
    <property type="entry name" value="GTP1_OBG"/>
    <property type="match status" value="1"/>
</dbReference>
<dbReference type="SUPFAM" id="SSF82051">
    <property type="entry name" value="Obg GTP-binding protein N-terminal domain"/>
    <property type="match status" value="1"/>
</dbReference>
<keyword evidence="5 9" id="KW-0547">Nucleotide-binding</keyword>
<evidence type="ECO:0000256" key="6">
    <source>
        <dbReference type="ARBA" id="ARBA00022801"/>
    </source>
</evidence>
<feature type="binding site" evidence="9">
    <location>
        <begin position="164"/>
        <end position="171"/>
    </location>
    <ligand>
        <name>GTP</name>
        <dbReference type="ChEBI" id="CHEBI:37565"/>
    </ligand>
</feature>
<dbReference type="PROSITE" id="PS51881">
    <property type="entry name" value="OCT"/>
    <property type="match status" value="1"/>
</dbReference>
<comment type="subunit">
    <text evidence="9">Monomer.</text>
</comment>
<evidence type="ECO:0000256" key="1">
    <source>
        <dbReference type="ARBA" id="ARBA00001946"/>
    </source>
</evidence>
<dbReference type="Pfam" id="PF01926">
    <property type="entry name" value="MMR_HSR1"/>
    <property type="match status" value="1"/>
</dbReference>
<dbReference type="KEGG" id="mclo:DK849_01615"/>
<feature type="binding site" evidence="9">
    <location>
        <begin position="279"/>
        <end position="282"/>
    </location>
    <ligand>
        <name>GTP</name>
        <dbReference type="ChEBI" id="CHEBI:37565"/>
    </ligand>
</feature>
<dbReference type="InterPro" id="IPR006169">
    <property type="entry name" value="GTP1_OBG_dom"/>
</dbReference>
<keyword evidence="4 9" id="KW-0479">Metal-binding</keyword>
<dbReference type="FunFam" id="2.70.210.12:FF:000001">
    <property type="entry name" value="GTPase Obg"/>
    <property type="match status" value="1"/>
</dbReference>
<evidence type="ECO:0000256" key="8">
    <source>
        <dbReference type="ARBA" id="ARBA00023134"/>
    </source>
</evidence>
<dbReference type="SUPFAM" id="SSF102741">
    <property type="entry name" value="Obg GTP-binding protein C-terminal domain"/>
    <property type="match status" value="1"/>
</dbReference>
<comment type="cofactor">
    <cofactor evidence="1 9">
        <name>Mg(2+)</name>
        <dbReference type="ChEBI" id="CHEBI:18420"/>
    </cofactor>
</comment>
<dbReference type="InterPro" id="IPR005225">
    <property type="entry name" value="Small_GTP-bd"/>
</dbReference>
<dbReference type="GO" id="GO:0005737">
    <property type="term" value="C:cytoplasm"/>
    <property type="evidence" value="ECO:0007669"/>
    <property type="project" value="UniProtKB-SubCell"/>
</dbReference>
<dbReference type="EC" id="3.6.5.-" evidence="9"/>
<keyword evidence="8 9" id="KW-0342">GTP-binding</keyword>
<name>A0A2Z4LLZ5_9BACT</name>
<dbReference type="GO" id="GO:0003924">
    <property type="term" value="F:GTPase activity"/>
    <property type="evidence" value="ECO:0007669"/>
    <property type="project" value="UniProtKB-UniRule"/>
</dbReference>
<keyword evidence="11" id="KW-1185">Reference proteome</keyword>
<dbReference type="PROSITE" id="PS51710">
    <property type="entry name" value="G_OBG"/>
    <property type="match status" value="1"/>
</dbReference>
<feature type="binding site" evidence="9">
    <location>
        <begin position="189"/>
        <end position="193"/>
    </location>
    <ligand>
        <name>GTP</name>
        <dbReference type="ChEBI" id="CHEBI:37565"/>
    </ligand>
</feature>
<evidence type="ECO:0000256" key="2">
    <source>
        <dbReference type="ARBA" id="ARBA00007699"/>
    </source>
</evidence>